<organism evidence="2">
    <name type="scientific">Oryza meridionalis</name>
    <dbReference type="NCBI Taxonomy" id="40149"/>
    <lineage>
        <taxon>Eukaryota</taxon>
        <taxon>Viridiplantae</taxon>
        <taxon>Streptophyta</taxon>
        <taxon>Embryophyta</taxon>
        <taxon>Tracheophyta</taxon>
        <taxon>Spermatophyta</taxon>
        <taxon>Magnoliopsida</taxon>
        <taxon>Liliopsida</taxon>
        <taxon>Poales</taxon>
        <taxon>Poaceae</taxon>
        <taxon>BOP clade</taxon>
        <taxon>Oryzoideae</taxon>
        <taxon>Oryzeae</taxon>
        <taxon>Oryzinae</taxon>
        <taxon>Oryza</taxon>
    </lineage>
</organism>
<feature type="compositionally biased region" description="Gly residues" evidence="1">
    <location>
        <begin position="77"/>
        <end position="93"/>
    </location>
</feature>
<feature type="region of interest" description="Disordered" evidence="1">
    <location>
        <begin position="64"/>
        <end position="110"/>
    </location>
</feature>
<sequence>MATTTRSGRAATAPPSPPLEAHVVAAFIRRAETGGLLDLRLGLLDLDHCDLLHLRLGLLRTAARERQAAAAQERGESGGGATGEGEEGGGAGTRGREREREGEDDDELRK</sequence>
<name>A0A0E0DRX5_9ORYZ</name>
<reference evidence="2" key="1">
    <citation type="submission" date="2015-04" db="UniProtKB">
        <authorList>
            <consortium name="EnsemblPlants"/>
        </authorList>
    </citation>
    <scope>IDENTIFICATION</scope>
</reference>
<feature type="region of interest" description="Disordered" evidence="1">
    <location>
        <begin position="1"/>
        <end position="20"/>
    </location>
</feature>
<reference evidence="2" key="2">
    <citation type="submission" date="2018-05" db="EMBL/GenBank/DDBJ databases">
        <title>OmerRS3 (Oryza meridionalis Reference Sequence Version 3).</title>
        <authorList>
            <person name="Zhang J."/>
            <person name="Kudrna D."/>
            <person name="Lee S."/>
            <person name="Talag J."/>
            <person name="Welchert J."/>
            <person name="Wing R.A."/>
        </authorList>
    </citation>
    <scope>NUCLEOTIDE SEQUENCE [LARGE SCALE GENOMIC DNA]</scope>
    <source>
        <strain evidence="2">cv. OR44</strain>
    </source>
</reference>
<evidence type="ECO:0000313" key="3">
    <source>
        <dbReference type="Proteomes" id="UP000008021"/>
    </source>
</evidence>
<accession>A0A0E0DRX5</accession>
<evidence type="ECO:0000313" key="2">
    <source>
        <dbReference type="EnsemblPlants" id="OMERI05G15520.1"/>
    </source>
</evidence>
<evidence type="ECO:0000256" key="1">
    <source>
        <dbReference type="SAM" id="MobiDB-lite"/>
    </source>
</evidence>
<dbReference type="Gramene" id="OMERI05G15520.1">
    <property type="protein sequence ID" value="OMERI05G15520.1"/>
    <property type="gene ID" value="OMERI05G15520"/>
</dbReference>
<feature type="compositionally biased region" description="Basic and acidic residues" evidence="1">
    <location>
        <begin position="94"/>
        <end position="110"/>
    </location>
</feature>
<dbReference type="Proteomes" id="UP000008021">
    <property type="component" value="Chromosome 5"/>
</dbReference>
<keyword evidence="3" id="KW-1185">Reference proteome</keyword>
<feature type="compositionally biased region" description="Low complexity" evidence="1">
    <location>
        <begin position="1"/>
        <end position="13"/>
    </location>
</feature>
<dbReference type="AlphaFoldDB" id="A0A0E0DRX5"/>
<proteinExistence type="predicted"/>
<dbReference type="EnsemblPlants" id="OMERI05G15520.1">
    <property type="protein sequence ID" value="OMERI05G15520.1"/>
    <property type="gene ID" value="OMERI05G15520"/>
</dbReference>
<protein>
    <submittedName>
        <fullName evidence="2">Uncharacterized protein</fullName>
    </submittedName>
</protein>
<dbReference type="HOGENOM" id="CLU_2175032_0_0_1"/>